<dbReference type="RefSeq" id="WP_013007181.1">
    <property type="nucleotide sequence ID" value="NC_013939.1"/>
</dbReference>
<dbReference type="PRINTS" id="PR00096">
    <property type="entry name" value="GATASE"/>
</dbReference>
<dbReference type="GO" id="GO:0005829">
    <property type="term" value="C:cytosol"/>
    <property type="evidence" value="ECO:0007669"/>
    <property type="project" value="TreeGrafter"/>
</dbReference>
<dbReference type="InterPro" id="IPR029062">
    <property type="entry name" value="Class_I_gatase-like"/>
</dbReference>
<dbReference type="STRING" id="639282.DEFDS_0439"/>
<keyword evidence="4" id="KW-1185">Reference proteome</keyword>
<dbReference type="PRINTS" id="PR00099">
    <property type="entry name" value="CPSGATASE"/>
</dbReference>
<feature type="domain" description="Glutamine amidotransferase" evidence="2">
    <location>
        <begin position="3"/>
        <end position="179"/>
    </location>
</feature>
<gene>
    <name evidence="3" type="primary">trpG</name>
    <name evidence="3" type="ordered locus">DEFDS_0439</name>
</gene>
<dbReference type="PANTHER" id="PTHR43418:SF4">
    <property type="entry name" value="MULTIFUNCTIONAL TRYPTOPHAN BIOSYNTHESIS PROTEIN"/>
    <property type="match status" value="1"/>
</dbReference>
<dbReference type="PRINTS" id="PR00097">
    <property type="entry name" value="ANTSNTHASEII"/>
</dbReference>
<evidence type="ECO:0000313" key="3">
    <source>
        <dbReference type="EMBL" id="BAI79933.1"/>
    </source>
</evidence>
<keyword evidence="3" id="KW-0456">Lyase</keyword>
<evidence type="ECO:0000313" key="4">
    <source>
        <dbReference type="Proteomes" id="UP000001520"/>
    </source>
</evidence>
<accession>D3PBG0</accession>
<dbReference type="GO" id="GO:0004049">
    <property type="term" value="F:anthranilate synthase activity"/>
    <property type="evidence" value="ECO:0007669"/>
    <property type="project" value="UniProtKB-EC"/>
</dbReference>
<evidence type="ECO:0000259" key="2">
    <source>
        <dbReference type="Pfam" id="PF00117"/>
    </source>
</evidence>
<dbReference type="EC" id="4.1.3.27" evidence="3"/>
<dbReference type="MEROPS" id="C26.955"/>
<keyword evidence="1" id="KW-0315">Glutamine amidotransferase</keyword>
<name>D3PBG0_DEFDS</name>
<dbReference type="PROSITE" id="PS51273">
    <property type="entry name" value="GATASE_TYPE_1"/>
    <property type="match status" value="1"/>
</dbReference>
<dbReference type="InterPro" id="IPR017926">
    <property type="entry name" value="GATASE"/>
</dbReference>
<dbReference type="HOGENOM" id="CLU_014340_1_3_0"/>
<proteinExistence type="predicted"/>
<dbReference type="Proteomes" id="UP000001520">
    <property type="component" value="Chromosome"/>
</dbReference>
<dbReference type="AlphaFoldDB" id="D3PBG0"/>
<dbReference type="PANTHER" id="PTHR43418">
    <property type="entry name" value="MULTIFUNCTIONAL TRYPTOPHAN BIOSYNTHESIS PROTEIN-RELATED"/>
    <property type="match status" value="1"/>
</dbReference>
<dbReference type="CDD" id="cd01743">
    <property type="entry name" value="GATase1_Anthranilate_Synthase"/>
    <property type="match status" value="1"/>
</dbReference>
<dbReference type="Gene3D" id="3.40.50.880">
    <property type="match status" value="1"/>
</dbReference>
<evidence type="ECO:0000256" key="1">
    <source>
        <dbReference type="ARBA" id="ARBA00022962"/>
    </source>
</evidence>
<dbReference type="EMBL" id="AP011529">
    <property type="protein sequence ID" value="BAI79933.1"/>
    <property type="molecule type" value="Genomic_DNA"/>
</dbReference>
<dbReference type="OrthoDB" id="9804328at2"/>
<dbReference type="KEGG" id="ddf:DEFDS_0439"/>
<dbReference type="Pfam" id="PF00117">
    <property type="entry name" value="GATase"/>
    <property type="match status" value="1"/>
</dbReference>
<sequence length="187" mass="21007">MFLLIDNYDSFTYNLYALFDNAGVDVDIIKNDEFVDASKYHGLIISPGPSNPENSGNSLKYIEEYKGKLPIFGVCLGMQCIAYYKTGTYRQAKSIKHGKIDKIIKSKDSLILEGLPNKFEAVRYHSLAVNVAEEFVVARGESDGEIMAIEFRDELLFGVQFHPESIKSEYGDKIVQNFIKICGGCHV</sequence>
<dbReference type="GO" id="GO:0000162">
    <property type="term" value="P:L-tryptophan biosynthetic process"/>
    <property type="evidence" value="ECO:0007669"/>
    <property type="project" value="TreeGrafter"/>
</dbReference>
<dbReference type="SUPFAM" id="SSF52317">
    <property type="entry name" value="Class I glutamine amidotransferase-like"/>
    <property type="match status" value="1"/>
</dbReference>
<dbReference type="InterPro" id="IPR050472">
    <property type="entry name" value="Anth_synth/Amidotransfase"/>
</dbReference>
<dbReference type="NCBIfam" id="TIGR00566">
    <property type="entry name" value="trpG_papA"/>
    <property type="match status" value="1"/>
</dbReference>
<dbReference type="eggNOG" id="COG0512">
    <property type="taxonomic scope" value="Bacteria"/>
</dbReference>
<organism evidence="3 4">
    <name type="scientific">Deferribacter desulfuricans (strain DSM 14783 / JCM 11476 / NBRC 101012 / SSM1)</name>
    <dbReference type="NCBI Taxonomy" id="639282"/>
    <lineage>
        <taxon>Bacteria</taxon>
        <taxon>Pseudomonadati</taxon>
        <taxon>Deferribacterota</taxon>
        <taxon>Deferribacteres</taxon>
        <taxon>Deferribacterales</taxon>
        <taxon>Deferribacteraceae</taxon>
        <taxon>Deferribacter</taxon>
    </lineage>
</organism>
<dbReference type="InterPro" id="IPR006221">
    <property type="entry name" value="TrpG/PapA_dom"/>
</dbReference>
<protein>
    <submittedName>
        <fullName evidence="3">Anthranilate synthase component II</fullName>
        <ecNumber evidence="3">4.1.3.27</ecNumber>
    </submittedName>
</protein>
<reference evidence="3 4" key="1">
    <citation type="journal article" date="2010" name="DNA Res.">
        <title>Bacterial lifestyle in a deep-sea hydrothermal vent chimney revealed by the genome sequence of the thermophilic bacterium Deferribacter desulfuricans SSM1.</title>
        <authorList>
            <person name="Takaki Y."/>
            <person name="Shimamura S."/>
            <person name="Nakagawa S."/>
            <person name="Fukuhara Y."/>
            <person name="Horikawa H."/>
            <person name="Ankai A."/>
            <person name="Harada T."/>
            <person name="Hosoyama A."/>
            <person name="Oguchi A."/>
            <person name="Fukui S."/>
            <person name="Fujita N."/>
            <person name="Takami H."/>
            <person name="Takai K."/>
        </authorList>
    </citation>
    <scope>NUCLEOTIDE SEQUENCE [LARGE SCALE GENOMIC DNA]</scope>
    <source>
        <strain evidence="4">DSM 14783 / JCM 11476 / NBRC 101012 / SSM1</strain>
    </source>
</reference>